<dbReference type="OrthoDB" id="1669163at2759"/>
<name>A0A5N5F690_9ROSA</name>
<dbReference type="EMBL" id="SMOL01000768">
    <property type="protein sequence ID" value="KAB2597601.1"/>
    <property type="molecule type" value="Genomic_DNA"/>
</dbReference>
<accession>A0A5N5F690</accession>
<dbReference type="AlphaFoldDB" id="A0A5N5F690"/>
<keyword evidence="2" id="KW-1185">Reference proteome</keyword>
<proteinExistence type="predicted"/>
<reference evidence="1 2" key="1">
    <citation type="submission" date="2019-09" db="EMBL/GenBank/DDBJ databases">
        <authorList>
            <person name="Ou C."/>
        </authorList>
    </citation>
    <scope>NUCLEOTIDE SEQUENCE [LARGE SCALE GENOMIC DNA]</scope>
    <source>
        <strain evidence="1">S2</strain>
        <tissue evidence="1">Leaf</tissue>
    </source>
</reference>
<reference evidence="1 2" key="3">
    <citation type="submission" date="2019-11" db="EMBL/GenBank/DDBJ databases">
        <title>A de novo genome assembly of a pear dwarfing rootstock.</title>
        <authorList>
            <person name="Wang F."/>
            <person name="Wang J."/>
            <person name="Li S."/>
            <person name="Zhang Y."/>
            <person name="Fang M."/>
            <person name="Ma L."/>
            <person name="Zhao Y."/>
            <person name="Jiang S."/>
        </authorList>
    </citation>
    <scope>NUCLEOTIDE SEQUENCE [LARGE SCALE GENOMIC DNA]</scope>
    <source>
        <strain evidence="1">S2</strain>
        <tissue evidence="1">Leaf</tissue>
    </source>
</reference>
<protein>
    <submittedName>
        <fullName evidence="1">Suppressor protein SRP40-like</fullName>
    </submittedName>
</protein>
<evidence type="ECO:0000313" key="1">
    <source>
        <dbReference type="EMBL" id="KAB2597601.1"/>
    </source>
</evidence>
<evidence type="ECO:0000313" key="2">
    <source>
        <dbReference type="Proteomes" id="UP000327157"/>
    </source>
</evidence>
<sequence>MKLDDSNYVTWNFQIGLLLEGNGIFGFVDGSIPCPDKYHGFDSEEETVTNPHNVTDDHKVWKIHDKALMTLITATLSIVALTSIVQMKIDLQNIKKGSEFIDLYLQQIKDCKDQLYAVGVLISNEDIVKAVIRGKDNLVSLKELRSQLKDEEATLEEATFPAQFPPSTLVNPPQFHPTMMSSQNHSPITITTRSTLFPSTPQQEYWLLDSVATHHMTSDLSNVQMATPYSSSDTFTGANGEGLSNNVVYLLPMLKSSHVSPLAYIGQRINSTTWHCRLGHPANLVVKFQAFVQNFFNVHIRILQSDGGGEYIGIHFQNFLKDKVIFDESHFLVTYMASTFNSGSKSAFIPSIVHPNTFHHPSLVPIPFPQGFSRDSSSRHNPPVCSSAISEFVSSGTNSSLPVDNSFSMDHMLSTLFPLPPNKNLVGCNSVAEVQSVINQLTTEFDLKDLGLQIAYQSSVKNMPFTAVKPPSFLPRSLSRRLLQSKQNSPRSSRKHGSQSQVQITVRVKDIIRWTSFRDEKLSPLDYVSSPLHCTTSTTITSSTTTCTTCSSNSSSNGSSWCDSDFTSEFLPPWGGNSDPDYQEDSKKYSPCVGRDSMEATSGTGSYAALGPKVELPLCDEEDEQHSPVSVLGFQFGEDEYSSFSSNFDQSLANMERTKEMLMQKIKLFESLVTVDPVNLDTSMSFEERTNFEEDDETTERAMELLNHCKPSCSDLKSWELELVEDQLLFDFFREETSAQRNKKEDGLNREMISKARAWMSGDWGSLEHNKEACVRDMHEGRRWNKFEFEQEELGLEIEIALSEYLVDELLLDLLSR</sequence>
<gene>
    <name evidence="1" type="ORF">D8674_000521</name>
</gene>
<dbReference type="PANTHER" id="PTHR33623">
    <property type="entry name" value="OS04G0572500 PROTEIN"/>
    <property type="match status" value="1"/>
</dbReference>
<organism evidence="1 2">
    <name type="scientific">Pyrus ussuriensis x Pyrus communis</name>
    <dbReference type="NCBI Taxonomy" id="2448454"/>
    <lineage>
        <taxon>Eukaryota</taxon>
        <taxon>Viridiplantae</taxon>
        <taxon>Streptophyta</taxon>
        <taxon>Embryophyta</taxon>
        <taxon>Tracheophyta</taxon>
        <taxon>Spermatophyta</taxon>
        <taxon>Magnoliopsida</taxon>
        <taxon>eudicotyledons</taxon>
        <taxon>Gunneridae</taxon>
        <taxon>Pentapetalae</taxon>
        <taxon>rosids</taxon>
        <taxon>fabids</taxon>
        <taxon>Rosales</taxon>
        <taxon>Rosaceae</taxon>
        <taxon>Amygdaloideae</taxon>
        <taxon>Maleae</taxon>
        <taxon>Pyrus</taxon>
    </lineage>
</organism>
<dbReference type="PANTHER" id="PTHR33623:SF17">
    <property type="entry name" value="DUF4378 DOMAIN-CONTAINING PROTEIN"/>
    <property type="match status" value="1"/>
</dbReference>
<comment type="caution">
    <text evidence="1">The sequence shown here is derived from an EMBL/GenBank/DDBJ whole genome shotgun (WGS) entry which is preliminary data.</text>
</comment>
<reference evidence="2" key="2">
    <citation type="submission" date="2019-10" db="EMBL/GenBank/DDBJ databases">
        <title>A de novo genome assembly of a pear dwarfing rootstock.</title>
        <authorList>
            <person name="Wang F."/>
            <person name="Wang J."/>
            <person name="Li S."/>
            <person name="Zhang Y."/>
            <person name="Fang M."/>
            <person name="Ma L."/>
            <person name="Zhao Y."/>
            <person name="Jiang S."/>
        </authorList>
    </citation>
    <scope>NUCLEOTIDE SEQUENCE [LARGE SCALE GENOMIC DNA]</scope>
</reference>
<dbReference type="Proteomes" id="UP000327157">
    <property type="component" value="Chromosome 1"/>
</dbReference>